<comment type="caution">
    <text evidence="1">The sequence shown here is derived from an EMBL/GenBank/DDBJ whole genome shotgun (WGS) entry which is preliminary data.</text>
</comment>
<reference evidence="1 2" key="1">
    <citation type="submission" date="2020-05" db="EMBL/GenBank/DDBJ databases">
        <title>Identification and distribution of gene clusters putatively required for synthesis of sphingolipid metabolism inhibitors in phylogenetically diverse species of the filamentous fungus Fusarium.</title>
        <authorList>
            <person name="Kim H.-S."/>
            <person name="Busman M."/>
            <person name="Brown D.W."/>
            <person name="Divon H."/>
            <person name="Uhlig S."/>
            <person name="Proctor R.H."/>
        </authorList>
    </citation>
    <scope>NUCLEOTIDE SEQUENCE [LARGE SCALE GENOMIC DNA]</scope>
    <source>
        <strain evidence="1 2">NRRL 36939</strain>
    </source>
</reference>
<protein>
    <submittedName>
        <fullName evidence="1">Uncharacterized protein</fullName>
    </submittedName>
</protein>
<evidence type="ECO:0000313" key="1">
    <source>
        <dbReference type="EMBL" id="KAF5578435.1"/>
    </source>
</evidence>
<keyword evidence="2" id="KW-1185">Reference proteome</keyword>
<name>A0A8H5KUX8_9HYPO</name>
<organism evidence="1 2">
    <name type="scientific">Fusarium pseudocircinatum</name>
    <dbReference type="NCBI Taxonomy" id="56676"/>
    <lineage>
        <taxon>Eukaryota</taxon>
        <taxon>Fungi</taxon>
        <taxon>Dikarya</taxon>
        <taxon>Ascomycota</taxon>
        <taxon>Pezizomycotina</taxon>
        <taxon>Sordariomycetes</taxon>
        <taxon>Hypocreomycetidae</taxon>
        <taxon>Hypocreales</taxon>
        <taxon>Nectriaceae</taxon>
        <taxon>Fusarium</taxon>
        <taxon>Fusarium fujikuroi species complex</taxon>
    </lineage>
</organism>
<gene>
    <name evidence="1" type="ORF">FPCIR_11567</name>
</gene>
<dbReference type="AlphaFoldDB" id="A0A8H5KUX8"/>
<sequence>MASPTSSMDMQPPMPNSSSLHRLSIDNPWFAVHPLFWTPQHLHLLHCLFQHLDSAAPAASASPSKPRYNDPDLALHSQKLSKNRSSIVKSLSVGHLLGHHDSLLEKVSGSPCFLYARHRVHLPNCRVFQMRPRTMLKQRPIVGHYHYNNLILGRKQALTPRPHPITSR</sequence>
<dbReference type="OrthoDB" id="5343483at2759"/>
<dbReference type="EMBL" id="JAAOAS010000359">
    <property type="protein sequence ID" value="KAF5578435.1"/>
    <property type="molecule type" value="Genomic_DNA"/>
</dbReference>
<proteinExistence type="predicted"/>
<evidence type="ECO:0000313" key="2">
    <source>
        <dbReference type="Proteomes" id="UP000546213"/>
    </source>
</evidence>
<dbReference type="Proteomes" id="UP000546213">
    <property type="component" value="Unassembled WGS sequence"/>
</dbReference>
<accession>A0A8H5KUX8</accession>